<gene>
    <name evidence="2" type="ORF">SCHPADRAFT_825899</name>
</gene>
<feature type="transmembrane region" description="Helical" evidence="1">
    <location>
        <begin position="71"/>
        <end position="88"/>
    </location>
</feature>
<dbReference type="InParanoid" id="A0A0H2RYY5"/>
<keyword evidence="3" id="KW-1185">Reference proteome</keyword>
<feature type="transmembrane region" description="Helical" evidence="1">
    <location>
        <begin position="393"/>
        <end position="423"/>
    </location>
</feature>
<organism evidence="2 3">
    <name type="scientific">Schizopora paradoxa</name>
    <dbReference type="NCBI Taxonomy" id="27342"/>
    <lineage>
        <taxon>Eukaryota</taxon>
        <taxon>Fungi</taxon>
        <taxon>Dikarya</taxon>
        <taxon>Basidiomycota</taxon>
        <taxon>Agaricomycotina</taxon>
        <taxon>Agaricomycetes</taxon>
        <taxon>Hymenochaetales</taxon>
        <taxon>Schizoporaceae</taxon>
        <taxon>Schizopora</taxon>
    </lineage>
</organism>
<evidence type="ECO:0000256" key="1">
    <source>
        <dbReference type="SAM" id="Phobius"/>
    </source>
</evidence>
<evidence type="ECO:0000313" key="2">
    <source>
        <dbReference type="EMBL" id="KLO14733.1"/>
    </source>
</evidence>
<dbReference type="PANTHER" id="PTHR35043">
    <property type="entry name" value="TRANSCRIPTION FACTOR DOMAIN-CONTAINING PROTEIN"/>
    <property type="match status" value="1"/>
</dbReference>
<dbReference type="STRING" id="27342.A0A0H2RYY5"/>
<feature type="transmembrane region" description="Helical" evidence="1">
    <location>
        <begin position="33"/>
        <end position="51"/>
    </location>
</feature>
<sequence length="450" mass="50631">MDGAPITQSLQPSSSNTNPPFVWVPSSTTRGTFQIFTLCATTTVICIWSSVHRDIPYRRLSTFRSLPREAAWVLVAFFFPEFLLLFAMNQTSTARRLVKEIRIKRQRQYPFTLVHGFYAVMGGYVFDVGSSGDNEEDDGGGNNGTRARMTITPNGFLFLLERDPFLIPNLSVKSITDRSKSSNLGKALLVLQLTWFFANCISRLKERLPLTLLEVTTAAHGIITLASYAAWWYKPLNIDEPTLIGGEQAEEVFALMRMAYSDRESLPLRAVERYGLSDTDLRRIDFHAFLSSGSEPSPPKSIAEIIHFLIEYINDLKLSSYSSTTYSDIVILPAVYGCMHFFGWHAQFPTPVEQKLWRIATVAVCSSGGVSLVVFVLTGIIESCYSRIRAINIIAHSLTLVGVFLVTIFIPCLYLFGILYLLVESLRQLFYLPPKAFDIGSWSNYFPHIS</sequence>
<feature type="transmembrane region" description="Helical" evidence="1">
    <location>
        <begin position="356"/>
        <end position="381"/>
    </location>
</feature>
<dbReference type="EMBL" id="KQ085939">
    <property type="protein sequence ID" value="KLO14733.1"/>
    <property type="molecule type" value="Genomic_DNA"/>
</dbReference>
<proteinExistence type="predicted"/>
<dbReference type="OrthoDB" id="9451547at2759"/>
<dbReference type="Proteomes" id="UP000053477">
    <property type="component" value="Unassembled WGS sequence"/>
</dbReference>
<evidence type="ECO:0000313" key="3">
    <source>
        <dbReference type="Proteomes" id="UP000053477"/>
    </source>
</evidence>
<name>A0A0H2RYY5_9AGAM</name>
<keyword evidence="1" id="KW-0472">Membrane</keyword>
<accession>A0A0H2RYY5</accession>
<dbReference type="AlphaFoldDB" id="A0A0H2RYY5"/>
<reference evidence="2 3" key="1">
    <citation type="submission" date="2015-04" db="EMBL/GenBank/DDBJ databases">
        <title>Complete genome sequence of Schizopora paradoxa KUC8140, a cosmopolitan wood degrader in East Asia.</title>
        <authorList>
            <consortium name="DOE Joint Genome Institute"/>
            <person name="Min B."/>
            <person name="Park H."/>
            <person name="Jang Y."/>
            <person name="Kim J.-J."/>
            <person name="Kim K.H."/>
            <person name="Pangilinan J."/>
            <person name="Lipzen A."/>
            <person name="Riley R."/>
            <person name="Grigoriev I.V."/>
            <person name="Spatafora J.W."/>
            <person name="Choi I.-G."/>
        </authorList>
    </citation>
    <scope>NUCLEOTIDE SEQUENCE [LARGE SCALE GENOMIC DNA]</scope>
    <source>
        <strain evidence="2 3">KUC8140</strain>
    </source>
</reference>
<keyword evidence="1" id="KW-0812">Transmembrane</keyword>
<dbReference type="PANTHER" id="PTHR35043:SF9">
    <property type="match status" value="1"/>
</dbReference>
<protein>
    <submittedName>
        <fullName evidence="2">Uncharacterized protein</fullName>
    </submittedName>
</protein>
<keyword evidence="1" id="KW-1133">Transmembrane helix</keyword>